<protein>
    <submittedName>
        <fullName evidence="2">AbgT family transporter</fullName>
    </submittedName>
</protein>
<dbReference type="InterPro" id="IPR004697">
    <property type="entry name" value="AbgT"/>
</dbReference>
<accession>A0A6L5YC04</accession>
<dbReference type="PANTHER" id="PTHR30282:SF0">
    <property type="entry name" value="P-AMINOBENZOYL-GLUTAMATE TRANSPORT PROTEIN"/>
    <property type="match status" value="1"/>
</dbReference>
<dbReference type="Pfam" id="PF03806">
    <property type="entry name" value="ABG_transport"/>
    <property type="match status" value="1"/>
</dbReference>
<keyword evidence="1" id="KW-0812">Transmembrane</keyword>
<keyword evidence="1" id="KW-0472">Membrane</keyword>
<evidence type="ECO:0000313" key="3">
    <source>
        <dbReference type="Proteomes" id="UP000473699"/>
    </source>
</evidence>
<feature type="transmembrane region" description="Helical" evidence="1">
    <location>
        <begin position="177"/>
        <end position="197"/>
    </location>
</feature>
<feature type="transmembrane region" description="Helical" evidence="1">
    <location>
        <begin position="260"/>
        <end position="280"/>
    </location>
</feature>
<feature type="transmembrane region" description="Helical" evidence="1">
    <location>
        <begin position="218"/>
        <end position="240"/>
    </location>
</feature>
<feature type="transmembrane region" description="Helical" evidence="1">
    <location>
        <begin position="349"/>
        <end position="374"/>
    </location>
</feature>
<dbReference type="Proteomes" id="UP000473699">
    <property type="component" value="Unassembled WGS sequence"/>
</dbReference>
<gene>
    <name evidence="2" type="ORF">FYJ74_06345</name>
</gene>
<feature type="transmembrane region" description="Helical" evidence="1">
    <location>
        <begin position="147"/>
        <end position="165"/>
    </location>
</feature>
<reference evidence="2 3" key="1">
    <citation type="submission" date="2019-08" db="EMBL/GenBank/DDBJ databases">
        <title>In-depth cultivation of the pig gut microbiome towards novel bacterial diversity and tailored functional studies.</title>
        <authorList>
            <person name="Wylensek D."/>
            <person name="Hitch T.C.A."/>
            <person name="Clavel T."/>
        </authorList>
    </citation>
    <scope>NUCLEOTIDE SEQUENCE [LARGE SCALE GENOMIC DNA]</scope>
    <source>
        <strain evidence="2 3">SM-530-WT-4B</strain>
    </source>
</reference>
<dbReference type="GO" id="GO:0015558">
    <property type="term" value="F:secondary active p-aminobenzoyl-glutamate transmembrane transporter activity"/>
    <property type="evidence" value="ECO:0007669"/>
    <property type="project" value="InterPro"/>
</dbReference>
<dbReference type="PANTHER" id="PTHR30282">
    <property type="entry name" value="P-AMINOBENZOYL GLUTAMATE TRANSPORTER"/>
    <property type="match status" value="1"/>
</dbReference>
<feature type="transmembrane region" description="Helical" evidence="1">
    <location>
        <begin position="93"/>
        <end position="115"/>
    </location>
</feature>
<keyword evidence="3" id="KW-1185">Reference proteome</keyword>
<proteinExistence type="predicted"/>
<evidence type="ECO:0000256" key="1">
    <source>
        <dbReference type="SAM" id="Phobius"/>
    </source>
</evidence>
<keyword evidence="1" id="KW-1133">Transmembrane helix</keyword>
<name>A0A6L5YC04_9BACT</name>
<evidence type="ECO:0000313" key="2">
    <source>
        <dbReference type="EMBL" id="MST55653.1"/>
    </source>
</evidence>
<dbReference type="EMBL" id="VUNH01000006">
    <property type="protein sequence ID" value="MST55653.1"/>
    <property type="molecule type" value="Genomic_DNA"/>
</dbReference>
<dbReference type="GO" id="GO:1902604">
    <property type="term" value="P:p-aminobenzoyl-glutamate transmembrane transport"/>
    <property type="evidence" value="ECO:0007669"/>
    <property type="project" value="InterPro"/>
</dbReference>
<organism evidence="2 3">
    <name type="scientific">Pyramidobacter porci</name>
    <dbReference type="NCBI Taxonomy" id="2605789"/>
    <lineage>
        <taxon>Bacteria</taxon>
        <taxon>Thermotogati</taxon>
        <taxon>Synergistota</taxon>
        <taxon>Synergistia</taxon>
        <taxon>Synergistales</taxon>
        <taxon>Dethiosulfovibrionaceae</taxon>
        <taxon>Pyramidobacter</taxon>
    </lineage>
</organism>
<sequence>MLPYVIALIGTCGNLASDTCSVLVPPLGALAFMGAGRSPIVGMFCGWLSANLGFSANLFIAGTDSLLAGITNTSIKVLLGPDATFEVDSACNWYFMFCSTILITLIVGWCTNHLIEKRVGPYKGETMLDTTKPLTDLERKGLRKAGVALLVYAVVIVAGIYAGPLANPQTGGVIGSLFLKGLIPLILFMFLICGIVYGKTVGVIKSERDLSKIFTKAMASMASFVAFCFTAGQFTALFGWTNLGVLLAIAGADFLKAVNFTGIPMFVALVILVIFINLFMTSGSAKWTFLGPVFVPMLMLMNYHPAWIQLLYRIGDSPTNALSPVSPYLYMCLAVVNEKYDKDMKLGTFIANCIPTIFIAQVAWIVFAIAWFLAGLPVGPGAPLHLPAGIL</sequence>
<dbReference type="AlphaFoldDB" id="A0A6L5YC04"/>
<comment type="caution">
    <text evidence="2">The sequence shown here is derived from an EMBL/GenBank/DDBJ whole genome shotgun (WGS) entry which is preliminary data.</text>
</comment>